<dbReference type="EMBL" id="GHES01043262">
    <property type="protein sequence ID" value="MPA73821.1"/>
    <property type="molecule type" value="Transcribed_RNA"/>
</dbReference>
<protein>
    <submittedName>
        <fullName evidence="1">Uncharacterized protein</fullName>
    </submittedName>
</protein>
<dbReference type="AlphaFoldDB" id="A0A5B7C0T1"/>
<gene>
    <name evidence="1" type="ORF">Din_043262</name>
</gene>
<evidence type="ECO:0000313" key="1">
    <source>
        <dbReference type="EMBL" id="MPA73821.1"/>
    </source>
</evidence>
<proteinExistence type="predicted"/>
<name>A0A5B7C0T1_DAVIN</name>
<accession>A0A5B7C0T1</accession>
<sequence length="131" mass="14951">MRRGAEGHEVYGYGARQVQGERWHCQDNWGTNHSNSPKDQIPPLVSHLSLSQKRIPKALFRNDSLLVVGDHVRELKPTYAGSCPYIDGGFDCPLHKRADDGFWIFKMEMQPNGFDIPREVHSTHGVRFGKH</sequence>
<reference evidence="1" key="1">
    <citation type="submission" date="2019-08" db="EMBL/GenBank/DDBJ databases">
        <title>Reference gene set and small RNA set construction with multiple tissues from Davidia involucrata Baill.</title>
        <authorList>
            <person name="Yang H."/>
            <person name="Zhou C."/>
            <person name="Li G."/>
            <person name="Wang J."/>
            <person name="Gao P."/>
            <person name="Wang M."/>
            <person name="Wang R."/>
            <person name="Zhao Y."/>
        </authorList>
    </citation>
    <scope>NUCLEOTIDE SEQUENCE</scope>
    <source>
        <tissue evidence="1">Mixed with DoveR01_LX</tissue>
    </source>
</reference>
<organism evidence="1">
    <name type="scientific">Davidia involucrata</name>
    <name type="common">Dove tree</name>
    <dbReference type="NCBI Taxonomy" id="16924"/>
    <lineage>
        <taxon>Eukaryota</taxon>
        <taxon>Viridiplantae</taxon>
        <taxon>Streptophyta</taxon>
        <taxon>Embryophyta</taxon>
        <taxon>Tracheophyta</taxon>
        <taxon>Spermatophyta</taxon>
        <taxon>Magnoliopsida</taxon>
        <taxon>eudicotyledons</taxon>
        <taxon>Gunneridae</taxon>
        <taxon>Pentapetalae</taxon>
        <taxon>asterids</taxon>
        <taxon>Cornales</taxon>
        <taxon>Nyssaceae</taxon>
        <taxon>Davidia</taxon>
    </lineage>
</organism>